<evidence type="ECO:0000313" key="1">
    <source>
        <dbReference type="EMBL" id="RDU69614.1"/>
    </source>
</evidence>
<reference evidence="1 2" key="1">
    <citation type="submission" date="2018-04" db="EMBL/GenBank/DDBJ databases">
        <title>Novel Campyloabacter and Helicobacter Species and Strains.</title>
        <authorList>
            <person name="Mannion A.J."/>
            <person name="Shen Z."/>
            <person name="Fox J.G."/>
        </authorList>
    </citation>
    <scope>NUCLEOTIDE SEQUENCE [LARGE SCALE GENOMIC DNA]</scope>
    <source>
        <strain evidence="1 2">ATCC 700242</strain>
    </source>
</reference>
<proteinExistence type="predicted"/>
<dbReference type="AlphaFoldDB" id="A0A3D8IYB7"/>
<protein>
    <submittedName>
        <fullName evidence="1">Uncharacterized protein</fullName>
    </submittedName>
</protein>
<dbReference type="EMBL" id="NXLU01000002">
    <property type="protein sequence ID" value="RDU69614.1"/>
    <property type="molecule type" value="Genomic_DNA"/>
</dbReference>
<sequence length="149" mass="16970">MSKEISAKIRNLFSTHAKEMMQALQEEGMDFSIICETSMIGFYPELSHYARSKLGDMTAFVLSGYSLLSLVLEDAVFEFEAGLISQDRDDQLGTIVRIPYIAIMQIFIEDENLRQRTVLFYNPYEPDDCENVRSSMLAVLSKNGHLLRG</sequence>
<gene>
    <name evidence="1" type="ORF">CQA62_02915</name>
</gene>
<dbReference type="OrthoDB" id="5333999at2"/>
<organism evidence="1 2">
    <name type="scientific">Helicobacter cholecystus</name>
    <dbReference type="NCBI Taxonomy" id="45498"/>
    <lineage>
        <taxon>Bacteria</taxon>
        <taxon>Pseudomonadati</taxon>
        <taxon>Campylobacterota</taxon>
        <taxon>Epsilonproteobacteria</taxon>
        <taxon>Campylobacterales</taxon>
        <taxon>Helicobacteraceae</taxon>
        <taxon>Helicobacter</taxon>
    </lineage>
</organism>
<name>A0A3D8IYB7_9HELI</name>
<keyword evidence="2" id="KW-1185">Reference proteome</keyword>
<comment type="caution">
    <text evidence="1">The sequence shown here is derived from an EMBL/GenBank/DDBJ whole genome shotgun (WGS) entry which is preliminary data.</text>
</comment>
<accession>A0A3D8IYB7</accession>
<dbReference type="Proteomes" id="UP000257067">
    <property type="component" value="Unassembled WGS sequence"/>
</dbReference>
<dbReference type="RefSeq" id="WP_104724384.1">
    <property type="nucleotide sequence ID" value="NZ_FZNE01000003.1"/>
</dbReference>
<evidence type="ECO:0000313" key="2">
    <source>
        <dbReference type="Proteomes" id="UP000257067"/>
    </source>
</evidence>